<feature type="transmembrane region" description="Helical" evidence="1">
    <location>
        <begin position="6"/>
        <end position="25"/>
    </location>
</feature>
<feature type="transmembrane region" description="Helical" evidence="1">
    <location>
        <begin position="178"/>
        <end position="199"/>
    </location>
</feature>
<organism evidence="3 4">
    <name type="scientific">Candidatus Muproteobacteria bacterium RBG_16_60_9</name>
    <dbReference type="NCBI Taxonomy" id="1817755"/>
    <lineage>
        <taxon>Bacteria</taxon>
        <taxon>Pseudomonadati</taxon>
        <taxon>Pseudomonadota</taxon>
        <taxon>Candidatus Muproteobacteria</taxon>
    </lineage>
</organism>
<dbReference type="Proteomes" id="UP000179076">
    <property type="component" value="Unassembled WGS sequence"/>
</dbReference>
<protein>
    <recommendedName>
        <fullName evidence="2">Cytochrome c assembly protein domain-containing protein</fullName>
    </recommendedName>
</protein>
<feature type="transmembrane region" description="Helical" evidence="1">
    <location>
        <begin position="63"/>
        <end position="85"/>
    </location>
</feature>
<feature type="transmembrane region" description="Helical" evidence="1">
    <location>
        <begin position="211"/>
        <end position="230"/>
    </location>
</feature>
<dbReference type="EMBL" id="MFSP01000044">
    <property type="protein sequence ID" value="OGI68036.1"/>
    <property type="molecule type" value="Genomic_DNA"/>
</dbReference>
<dbReference type="PANTHER" id="PTHR38034:SF1">
    <property type="entry name" value="INNER MEMBRANE PROTEIN YPJD"/>
    <property type="match status" value="1"/>
</dbReference>
<dbReference type="GO" id="GO:0017004">
    <property type="term" value="P:cytochrome complex assembly"/>
    <property type="evidence" value="ECO:0007669"/>
    <property type="project" value="InterPro"/>
</dbReference>
<feature type="transmembrane region" description="Helical" evidence="1">
    <location>
        <begin position="129"/>
        <end position="152"/>
    </location>
</feature>
<feature type="transmembrane region" description="Helical" evidence="1">
    <location>
        <begin position="37"/>
        <end position="57"/>
    </location>
</feature>
<dbReference type="InterPro" id="IPR002541">
    <property type="entry name" value="Cyt_c_assembly"/>
</dbReference>
<feature type="transmembrane region" description="Helical" evidence="1">
    <location>
        <begin position="92"/>
        <end position="109"/>
    </location>
</feature>
<evidence type="ECO:0000256" key="1">
    <source>
        <dbReference type="SAM" id="Phobius"/>
    </source>
</evidence>
<dbReference type="PANTHER" id="PTHR38034">
    <property type="entry name" value="INNER MEMBRANE PROTEIN YPJD"/>
    <property type="match status" value="1"/>
</dbReference>
<keyword evidence="1" id="KW-1133">Transmembrane helix</keyword>
<dbReference type="InterPro" id="IPR052372">
    <property type="entry name" value="YpjD/HemX"/>
</dbReference>
<evidence type="ECO:0000313" key="4">
    <source>
        <dbReference type="Proteomes" id="UP000179076"/>
    </source>
</evidence>
<proteinExistence type="predicted"/>
<comment type="caution">
    <text evidence="3">The sequence shown here is derived from an EMBL/GenBank/DDBJ whole genome shotgun (WGS) entry which is preliminary data.</text>
</comment>
<evidence type="ECO:0000313" key="3">
    <source>
        <dbReference type="EMBL" id="OGI68036.1"/>
    </source>
</evidence>
<dbReference type="GO" id="GO:0020037">
    <property type="term" value="F:heme binding"/>
    <property type="evidence" value="ECO:0007669"/>
    <property type="project" value="InterPro"/>
</dbReference>
<feature type="transmembrane region" description="Helical" evidence="1">
    <location>
        <begin position="242"/>
        <end position="260"/>
    </location>
</feature>
<keyword evidence="1" id="KW-0472">Membrane</keyword>
<dbReference type="AlphaFoldDB" id="A0A1F6VEP1"/>
<dbReference type="Pfam" id="PF01578">
    <property type="entry name" value="Cytochrom_C_asm"/>
    <property type="match status" value="1"/>
</dbReference>
<sequence length="270" mass="29432">MTNSALNFLAILFYLALAALLWRRLARGEAPTLQHRARSLSIGLAAVTLHAIVLYGGPPSAGGINLSLTGAVTLVAWLVASLYLLVSLWRPIDNLGVLITPLAALTLLLDWLRPLSAPVALTSQLQALHILVALVAYSLLCLAAVQSIMLLAQDRQLKQKHPGGFLRALPPMQTMETIMFQMIALGFVLLTVTLVSGAVFAEQVFGTPFRLTHHVVLAALAWVVYGVLLIGRWRFGWRGRTAIRWTLGGFALLLLGYFGSKFVLEVVLHR</sequence>
<accession>A0A1F6VEP1</accession>
<gene>
    <name evidence="3" type="ORF">A2W18_05655</name>
</gene>
<keyword evidence="1" id="KW-0812">Transmembrane</keyword>
<name>A0A1F6VEP1_9PROT</name>
<reference evidence="3 4" key="1">
    <citation type="journal article" date="2016" name="Nat. Commun.">
        <title>Thousands of microbial genomes shed light on interconnected biogeochemical processes in an aquifer system.</title>
        <authorList>
            <person name="Anantharaman K."/>
            <person name="Brown C.T."/>
            <person name="Hug L.A."/>
            <person name="Sharon I."/>
            <person name="Castelle C.J."/>
            <person name="Probst A.J."/>
            <person name="Thomas B.C."/>
            <person name="Singh A."/>
            <person name="Wilkins M.J."/>
            <person name="Karaoz U."/>
            <person name="Brodie E.L."/>
            <person name="Williams K.H."/>
            <person name="Hubbard S.S."/>
            <person name="Banfield J.F."/>
        </authorList>
    </citation>
    <scope>NUCLEOTIDE SEQUENCE [LARGE SCALE GENOMIC DNA]</scope>
</reference>
<evidence type="ECO:0000259" key="2">
    <source>
        <dbReference type="Pfam" id="PF01578"/>
    </source>
</evidence>
<feature type="domain" description="Cytochrome c assembly protein" evidence="2">
    <location>
        <begin position="62"/>
        <end position="266"/>
    </location>
</feature>